<feature type="domain" description="RecX second three-helical" evidence="6">
    <location>
        <begin position="56"/>
        <end position="93"/>
    </location>
</feature>
<evidence type="ECO:0000259" key="7">
    <source>
        <dbReference type="Pfam" id="PF21981"/>
    </source>
</evidence>
<dbReference type="Gene3D" id="1.10.10.10">
    <property type="entry name" value="Winged helix-like DNA-binding domain superfamily/Winged helix DNA-binding domain"/>
    <property type="match status" value="3"/>
</dbReference>
<dbReference type="GO" id="GO:0005737">
    <property type="term" value="C:cytoplasm"/>
    <property type="evidence" value="ECO:0007669"/>
    <property type="project" value="UniProtKB-SubCell"/>
</dbReference>
<dbReference type="Pfam" id="PF02631">
    <property type="entry name" value="RecX_HTH2"/>
    <property type="match status" value="1"/>
</dbReference>
<comment type="function">
    <text evidence="5">Modulates RecA activity.</text>
</comment>
<dbReference type="EMBL" id="CP020370">
    <property type="protein sequence ID" value="AUB84368.1"/>
    <property type="molecule type" value="Genomic_DNA"/>
</dbReference>
<accession>A0A2K8UFM1</accession>
<sequence>MADPDPAAAIERLALRLLATREHSRLELVRKLQMRGYPADQIDPVLSGLAAQGAIDEARLAESYVAERVGKGFGPLRIHAELRDKGLSDTAIDPYLEAMNEEWPALLAAVHDRRFGPTPPTDHTEIGRRGRFLQQRGFPPEMIHRQLRRHD</sequence>
<reference evidence="9 10" key="1">
    <citation type="submission" date="2017-03" db="EMBL/GenBank/DDBJ databases">
        <title>Complete genome sequence of Candidatus 'Thiodictyon syntrophicum' sp. nov. strain Cad16T, a photolithoautotroph purple sulfur bacterium isolated from an alpine meromictic lake.</title>
        <authorList>
            <person name="Luedin S.M."/>
            <person name="Pothier J.F."/>
            <person name="Danza F."/>
            <person name="Storelli N."/>
            <person name="Wittwer M."/>
            <person name="Tonolla M."/>
        </authorList>
    </citation>
    <scope>NUCLEOTIDE SEQUENCE [LARGE SCALE GENOMIC DNA]</scope>
    <source>
        <strain evidence="9 10">Cad16T</strain>
    </source>
</reference>
<comment type="similarity">
    <text evidence="2 5">Belongs to the RecX family.</text>
</comment>
<dbReference type="PANTHER" id="PTHR33602">
    <property type="entry name" value="REGULATORY PROTEIN RECX FAMILY PROTEIN"/>
    <property type="match status" value="1"/>
</dbReference>
<evidence type="ECO:0000256" key="3">
    <source>
        <dbReference type="ARBA" id="ARBA00018111"/>
    </source>
</evidence>
<dbReference type="KEGG" id="tsy:THSYN_27815"/>
<evidence type="ECO:0000313" key="10">
    <source>
        <dbReference type="Proteomes" id="UP000232638"/>
    </source>
</evidence>
<dbReference type="AlphaFoldDB" id="A0A2K8UFM1"/>
<feature type="domain" description="RecX third three-helical" evidence="7">
    <location>
        <begin position="105"/>
        <end position="145"/>
    </location>
</feature>
<evidence type="ECO:0000256" key="4">
    <source>
        <dbReference type="ARBA" id="ARBA00022490"/>
    </source>
</evidence>
<dbReference type="RefSeq" id="WP_100922024.1">
    <property type="nucleotide sequence ID" value="NZ_CP020370.1"/>
</dbReference>
<dbReference type="GO" id="GO:0006282">
    <property type="term" value="P:regulation of DNA repair"/>
    <property type="evidence" value="ECO:0007669"/>
    <property type="project" value="UniProtKB-UniRule"/>
</dbReference>
<evidence type="ECO:0000313" key="9">
    <source>
        <dbReference type="EMBL" id="AUB84368.1"/>
    </source>
</evidence>
<protein>
    <recommendedName>
        <fullName evidence="3 5">Regulatory protein RecX</fullName>
    </recommendedName>
</protein>
<evidence type="ECO:0000256" key="2">
    <source>
        <dbReference type="ARBA" id="ARBA00009695"/>
    </source>
</evidence>
<dbReference type="InterPro" id="IPR053924">
    <property type="entry name" value="RecX_HTH_2nd"/>
</dbReference>
<organism evidence="9 10">
    <name type="scientific">Candidatus Thiodictyon syntrophicum</name>
    <dbReference type="NCBI Taxonomy" id="1166950"/>
    <lineage>
        <taxon>Bacteria</taxon>
        <taxon>Pseudomonadati</taxon>
        <taxon>Pseudomonadota</taxon>
        <taxon>Gammaproteobacteria</taxon>
        <taxon>Chromatiales</taxon>
        <taxon>Chromatiaceae</taxon>
        <taxon>Thiodictyon</taxon>
    </lineage>
</organism>
<dbReference type="Pfam" id="PF21982">
    <property type="entry name" value="RecX_HTH1"/>
    <property type="match status" value="1"/>
</dbReference>
<feature type="domain" description="RecX first three-helical" evidence="8">
    <location>
        <begin position="13"/>
        <end position="47"/>
    </location>
</feature>
<keyword evidence="10" id="KW-1185">Reference proteome</keyword>
<dbReference type="InterPro" id="IPR003783">
    <property type="entry name" value="Regulatory_RecX"/>
</dbReference>
<dbReference type="PANTHER" id="PTHR33602:SF1">
    <property type="entry name" value="REGULATORY PROTEIN RECX FAMILY PROTEIN"/>
    <property type="match status" value="1"/>
</dbReference>
<proteinExistence type="inferred from homology"/>
<dbReference type="HAMAP" id="MF_01114">
    <property type="entry name" value="RecX"/>
    <property type="match status" value="1"/>
</dbReference>
<evidence type="ECO:0000256" key="1">
    <source>
        <dbReference type="ARBA" id="ARBA00004496"/>
    </source>
</evidence>
<dbReference type="InterPro" id="IPR053925">
    <property type="entry name" value="RecX_HTH_3rd"/>
</dbReference>
<dbReference type="Proteomes" id="UP000232638">
    <property type="component" value="Chromosome"/>
</dbReference>
<evidence type="ECO:0000259" key="6">
    <source>
        <dbReference type="Pfam" id="PF02631"/>
    </source>
</evidence>
<dbReference type="InterPro" id="IPR053926">
    <property type="entry name" value="RecX_HTH_1st"/>
</dbReference>
<evidence type="ECO:0000259" key="8">
    <source>
        <dbReference type="Pfam" id="PF21982"/>
    </source>
</evidence>
<dbReference type="OrthoDB" id="7066780at2"/>
<evidence type="ECO:0000256" key="5">
    <source>
        <dbReference type="HAMAP-Rule" id="MF_01114"/>
    </source>
</evidence>
<comment type="subcellular location">
    <subcellularLocation>
        <location evidence="1 5">Cytoplasm</location>
    </subcellularLocation>
</comment>
<dbReference type="InterPro" id="IPR036388">
    <property type="entry name" value="WH-like_DNA-bd_sf"/>
</dbReference>
<name>A0A2K8UFM1_9GAMM</name>
<keyword evidence="4 5" id="KW-0963">Cytoplasm</keyword>
<dbReference type="Pfam" id="PF21981">
    <property type="entry name" value="RecX_HTH3"/>
    <property type="match status" value="1"/>
</dbReference>
<gene>
    <name evidence="5" type="primary">recX</name>
    <name evidence="9" type="ORF">THSYN_27815</name>
</gene>